<dbReference type="CDD" id="cd10317">
    <property type="entry name" value="RGL4_C"/>
    <property type="match status" value="1"/>
</dbReference>
<proteinExistence type="inferred from homology"/>
<evidence type="ECO:0000259" key="8">
    <source>
        <dbReference type="Pfam" id="PF14683"/>
    </source>
</evidence>
<reference evidence="12" key="1">
    <citation type="journal article" date="2019" name="Int. J. Syst. Evol. Microbiol.">
        <title>The Global Catalogue of Microorganisms (GCM) 10K type strain sequencing project: providing services to taxonomists for standard genome sequencing and annotation.</title>
        <authorList>
            <consortium name="The Broad Institute Genomics Platform"/>
            <consortium name="The Broad Institute Genome Sequencing Center for Infectious Disease"/>
            <person name="Wu L."/>
            <person name="Ma J."/>
        </authorList>
    </citation>
    <scope>NUCLEOTIDE SEQUENCE [LARGE SCALE GENOMIC DNA]</scope>
    <source>
        <strain evidence="12">CGMCC 1.16305</strain>
    </source>
</reference>
<dbReference type="SUPFAM" id="SSF49785">
    <property type="entry name" value="Galactose-binding domain-like"/>
    <property type="match status" value="1"/>
</dbReference>
<evidence type="ECO:0000256" key="2">
    <source>
        <dbReference type="ARBA" id="ARBA00004613"/>
    </source>
</evidence>
<keyword evidence="7 11" id="KW-0456">Lyase</keyword>
<evidence type="ECO:0000256" key="5">
    <source>
        <dbReference type="ARBA" id="ARBA00022525"/>
    </source>
</evidence>
<dbReference type="Gene3D" id="2.60.120.260">
    <property type="entry name" value="Galactose-binding domain-like"/>
    <property type="match status" value="1"/>
</dbReference>
<keyword evidence="12" id="KW-1185">Reference proteome</keyword>
<dbReference type="InterPro" id="IPR014718">
    <property type="entry name" value="GH-type_carb-bd"/>
</dbReference>
<dbReference type="InterPro" id="IPR054470">
    <property type="entry name" value="FIMAH_dom"/>
</dbReference>
<name>A0ABW2Q0B8_9BACL</name>
<comment type="catalytic activity">
    <reaction evidence="1">
        <text>Endotype eliminative cleavage of L-alpha-rhamnopyranosyl-(1-&gt;4)-alpha-D-galactopyranosyluronic acid bonds of rhamnogalacturonan I domains in ramified hairy regions of pectin leaving L-rhamnopyranose at the reducing end and 4-deoxy-4,5-unsaturated D-galactopyranosyluronic acid at the non-reducing end.</text>
        <dbReference type="EC" id="4.2.2.23"/>
    </reaction>
</comment>
<feature type="domain" description="Rhamnogalacturonan lyase" evidence="8">
    <location>
        <begin position="440"/>
        <end position="589"/>
    </location>
</feature>
<dbReference type="InterPro" id="IPR029411">
    <property type="entry name" value="RG-lyase_III"/>
</dbReference>
<dbReference type="Pfam" id="PF22888">
    <property type="entry name" value="FIMAH"/>
    <property type="match status" value="1"/>
</dbReference>
<dbReference type="Gene3D" id="2.70.98.10">
    <property type="match status" value="1"/>
</dbReference>
<dbReference type="Pfam" id="PF14686">
    <property type="entry name" value="fn3_3"/>
    <property type="match status" value="1"/>
</dbReference>
<dbReference type="InterPro" id="IPR010325">
    <property type="entry name" value="Rhamnogal_lyase"/>
</dbReference>
<evidence type="ECO:0000259" key="10">
    <source>
        <dbReference type="Pfam" id="PF22888"/>
    </source>
</evidence>
<protein>
    <recommendedName>
        <fullName evidence="4">rhamnogalacturonan endolyase</fullName>
        <ecNumber evidence="4">4.2.2.23</ecNumber>
    </recommendedName>
</protein>
<dbReference type="SUPFAM" id="SSF49452">
    <property type="entry name" value="Starch-binding domain-like"/>
    <property type="match status" value="1"/>
</dbReference>
<dbReference type="Pfam" id="PF14683">
    <property type="entry name" value="CBM-like"/>
    <property type="match status" value="1"/>
</dbReference>
<evidence type="ECO:0000256" key="1">
    <source>
        <dbReference type="ARBA" id="ARBA00001324"/>
    </source>
</evidence>
<comment type="caution">
    <text evidence="11">The sequence shown here is derived from an EMBL/GenBank/DDBJ whole genome shotgun (WGS) entry which is preliminary data.</text>
</comment>
<dbReference type="RefSeq" id="WP_380969249.1">
    <property type="nucleotide sequence ID" value="NZ_JBHTCO010000042.1"/>
</dbReference>
<keyword evidence="5" id="KW-0964">Secreted</keyword>
<dbReference type="EC" id="4.2.2.23" evidence="4"/>
<dbReference type="PANTHER" id="PTHR32018">
    <property type="entry name" value="RHAMNOGALACTURONATE LYASE FAMILY PROTEIN"/>
    <property type="match status" value="1"/>
</dbReference>
<evidence type="ECO:0000256" key="3">
    <source>
        <dbReference type="ARBA" id="ARBA00010418"/>
    </source>
</evidence>
<comment type="similarity">
    <text evidence="3">Belongs to the polysaccharide lyase 4 family.</text>
</comment>
<evidence type="ECO:0000256" key="7">
    <source>
        <dbReference type="ARBA" id="ARBA00023239"/>
    </source>
</evidence>
<dbReference type="InterPro" id="IPR029413">
    <property type="entry name" value="RG-lyase_II"/>
</dbReference>
<dbReference type="PANTHER" id="PTHR32018:SF1">
    <property type="entry name" value="RHAMNOGALACTURONAN ENDOLYASE"/>
    <property type="match status" value="1"/>
</dbReference>
<dbReference type="Gene3D" id="2.60.40.1120">
    <property type="entry name" value="Carboxypeptidase-like, regulatory domain"/>
    <property type="match status" value="1"/>
</dbReference>
<dbReference type="GO" id="GO:0016829">
    <property type="term" value="F:lyase activity"/>
    <property type="evidence" value="ECO:0007669"/>
    <property type="project" value="UniProtKB-KW"/>
</dbReference>
<dbReference type="InterPro" id="IPR011013">
    <property type="entry name" value="Gal_mutarotase_sf_dom"/>
</dbReference>
<evidence type="ECO:0000313" key="11">
    <source>
        <dbReference type="EMBL" id="MFC7395089.1"/>
    </source>
</evidence>
<comment type="subcellular location">
    <subcellularLocation>
        <location evidence="2">Secreted</location>
    </subcellularLocation>
</comment>
<evidence type="ECO:0000313" key="12">
    <source>
        <dbReference type="Proteomes" id="UP001596505"/>
    </source>
</evidence>
<dbReference type="Pfam" id="PF06045">
    <property type="entry name" value="Rhamnogal_lyase"/>
    <property type="match status" value="1"/>
</dbReference>
<feature type="domain" description="FIMAH" evidence="10">
    <location>
        <begin position="597"/>
        <end position="677"/>
    </location>
</feature>
<keyword evidence="6" id="KW-0732">Signal</keyword>
<sequence length="679" mass="76637">MGQSCLRFKKFKLVSLIAVIILLLGNLTVFHPVKAASKEKNDENVSLTVNGKNATLSNGLITIKFNSQGMVYSLIKNGQELVSHLDGAENDPDKKHTFYVDYHTKDGVKHLNVSKLKIIKHTANTAHIAYIDDTGELYLEYHIIMMKGKSGIYSYVVAKNNNKKSVSIEELRSIYRFDRDIFDYAYNSERTGQQPRYGYLETLPEVQDETWQLPNGNYYTKYDYAGYFSDNPVWGHYGHGFGAWFIPAGTEYYPGGPLKQDLLVHQDAIALNYMTSRHFGTGNLTVPPGWQKLYGPWFVYINAGSHQSVIKDANHQAKIEEAKWPYKWMNDPLYPTNRTKVTGRLHVTDGRSAAGAIVVLAQPGGDFYSQTTGYIFYGKADSHGNFTIPHVRPGKYSLYAYAANGTITDQLEKDNVEVKGPVKSLGTVNWSPAKNHFIHWQIGKSDRKAGEFKYGDKLRNYKWMGMTPADLTYTIGKSRDSKNWYYAQTKKGDWQVNFNLNKHYKGDADLTVALAAASNNPNIAVKVNGTTVNKLSYDNDQAIYRSANQSGHYHLEKIKFNAALLKKGKNTITFNLTNGGSVMYDAIMLDTDEPGDIATVRQLVKGFLSSEKLDHPLADQLEKRLDLAQHQLNNGDHRLAIKHLEDFKRLLNNRSLNTDGYESTKEILNTDLNAIIDKI</sequence>
<evidence type="ECO:0000259" key="9">
    <source>
        <dbReference type="Pfam" id="PF14686"/>
    </source>
</evidence>
<dbReference type="InterPro" id="IPR051850">
    <property type="entry name" value="Polysacch_Lyase_4"/>
</dbReference>
<dbReference type="CDD" id="cd10316">
    <property type="entry name" value="RGL4_M"/>
    <property type="match status" value="1"/>
</dbReference>
<accession>A0ABW2Q0B8</accession>
<dbReference type="InterPro" id="IPR013784">
    <property type="entry name" value="Carb-bd-like_fold"/>
</dbReference>
<dbReference type="InterPro" id="IPR008979">
    <property type="entry name" value="Galactose-bd-like_sf"/>
</dbReference>
<organism evidence="11 12">
    <name type="scientific">Scopulibacillus cellulosilyticus</name>
    <dbReference type="NCBI Taxonomy" id="2665665"/>
    <lineage>
        <taxon>Bacteria</taxon>
        <taxon>Bacillati</taxon>
        <taxon>Bacillota</taxon>
        <taxon>Bacilli</taxon>
        <taxon>Bacillales</taxon>
        <taxon>Sporolactobacillaceae</taxon>
        <taxon>Scopulibacillus</taxon>
    </lineage>
</organism>
<feature type="domain" description="Rhamnogalacturonan lyase" evidence="9">
    <location>
        <begin position="353"/>
        <end position="419"/>
    </location>
</feature>
<evidence type="ECO:0000256" key="6">
    <source>
        <dbReference type="ARBA" id="ARBA00022729"/>
    </source>
</evidence>
<evidence type="ECO:0000256" key="4">
    <source>
        <dbReference type="ARBA" id="ARBA00012437"/>
    </source>
</evidence>
<dbReference type="EMBL" id="JBHTCO010000042">
    <property type="protein sequence ID" value="MFC7395089.1"/>
    <property type="molecule type" value="Genomic_DNA"/>
</dbReference>
<dbReference type="Proteomes" id="UP001596505">
    <property type="component" value="Unassembled WGS sequence"/>
</dbReference>
<dbReference type="CDD" id="cd10320">
    <property type="entry name" value="RGL4_N"/>
    <property type="match status" value="1"/>
</dbReference>
<dbReference type="SUPFAM" id="SSF74650">
    <property type="entry name" value="Galactose mutarotase-like"/>
    <property type="match status" value="1"/>
</dbReference>
<gene>
    <name evidence="11" type="ORF">ACFQRG_19435</name>
</gene>